<reference evidence="2 3" key="1">
    <citation type="submission" date="2013-11" db="EMBL/GenBank/DDBJ databases">
        <title>The Genome Sequence of Phytophthora parasitica P1976.</title>
        <authorList>
            <consortium name="The Broad Institute Genomics Platform"/>
            <person name="Russ C."/>
            <person name="Tyler B."/>
            <person name="Panabieres F."/>
            <person name="Shan W."/>
            <person name="Tripathy S."/>
            <person name="Grunwald N."/>
            <person name="Machado M."/>
            <person name="Johnson C.S."/>
            <person name="Walker B."/>
            <person name="Young S."/>
            <person name="Zeng Q."/>
            <person name="Gargeya S."/>
            <person name="Fitzgerald M."/>
            <person name="Haas B."/>
            <person name="Abouelleil A."/>
            <person name="Allen A.W."/>
            <person name="Alvarado L."/>
            <person name="Arachchi H.M."/>
            <person name="Berlin A.M."/>
            <person name="Chapman S.B."/>
            <person name="Gainer-Dewar J."/>
            <person name="Goldberg J."/>
            <person name="Griggs A."/>
            <person name="Gujja S."/>
            <person name="Hansen M."/>
            <person name="Howarth C."/>
            <person name="Imamovic A."/>
            <person name="Ireland A."/>
            <person name="Larimer J."/>
            <person name="McCowan C."/>
            <person name="Murphy C."/>
            <person name="Pearson M."/>
            <person name="Poon T.W."/>
            <person name="Priest M."/>
            <person name="Roberts A."/>
            <person name="Saif S."/>
            <person name="Shea T."/>
            <person name="Sisk P."/>
            <person name="Sykes S."/>
            <person name="Wortman J."/>
            <person name="Nusbaum C."/>
            <person name="Birren B."/>
        </authorList>
    </citation>
    <scope>NUCLEOTIDE SEQUENCE [LARGE SCALE GENOMIC DNA]</scope>
    <source>
        <strain evidence="2 3">P1976</strain>
    </source>
</reference>
<protein>
    <submittedName>
        <fullName evidence="2">Uncharacterized protein</fullName>
    </submittedName>
</protein>
<evidence type="ECO:0000313" key="3">
    <source>
        <dbReference type="Proteomes" id="UP000028582"/>
    </source>
</evidence>
<feature type="compositionally biased region" description="Acidic residues" evidence="1">
    <location>
        <begin position="98"/>
        <end position="119"/>
    </location>
</feature>
<dbReference type="OrthoDB" id="124895at2759"/>
<sequence length="208" mass="23593">MEENDKIQTGITAFAPFPAPTYRYVISSEADKLKILLEDRNSKKQWYTGDLEKSDFLTGTNKIPNATTADYVFYGALDYFMGSANDLDDSDKDSSRSEEDDDNSDEESEEKSQDEDDGQDSSHEQIASNVDPKKIRRQLVVLEDGALQLELSVKLRVLDSAWATKYVFRLKPVALEPVDILESKLRDVQEELVTIKRILKENEKGLSD</sequence>
<organism evidence="2 3">
    <name type="scientific">Phytophthora nicotianae P1976</name>
    <dbReference type="NCBI Taxonomy" id="1317066"/>
    <lineage>
        <taxon>Eukaryota</taxon>
        <taxon>Sar</taxon>
        <taxon>Stramenopiles</taxon>
        <taxon>Oomycota</taxon>
        <taxon>Peronosporomycetes</taxon>
        <taxon>Peronosporales</taxon>
        <taxon>Peronosporaceae</taxon>
        <taxon>Phytophthora</taxon>
    </lineage>
</organism>
<proteinExistence type="predicted"/>
<accession>A0A081A646</accession>
<evidence type="ECO:0000256" key="1">
    <source>
        <dbReference type="SAM" id="MobiDB-lite"/>
    </source>
</evidence>
<gene>
    <name evidence="2" type="ORF">F444_09906</name>
</gene>
<dbReference type="EMBL" id="ANJA01001812">
    <property type="protein sequence ID" value="ETO74357.1"/>
    <property type="molecule type" value="Genomic_DNA"/>
</dbReference>
<evidence type="ECO:0000313" key="2">
    <source>
        <dbReference type="EMBL" id="ETO74357.1"/>
    </source>
</evidence>
<feature type="region of interest" description="Disordered" evidence="1">
    <location>
        <begin position="87"/>
        <end position="129"/>
    </location>
</feature>
<dbReference type="AlphaFoldDB" id="A0A081A646"/>
<dbReference type="Proteomes" id="UP000028582">
    <property type="component" value="Unassembled WGS sequence"/>
</dbReference>
<comment type="caution">
    <text evidence="2">The sequence shown here is derived from an EMBL/GenBank/DDBJ whole genome shotgun (WGS) entry which is preliminary data.</text>
</comment>
<name>A0A081A646_PHYNI</name>